<feature type="region of interest" description="Disordered" evidence="1">
    <location>
        <begin position="27"/>
        <end position="67"/>
    </location>
</feature>
<sequence>MMESPRVTKEREHHMRADRLARALREMYSSTHILREDGHEQGNRESPGGTTAGDGRAAEGRRLPPSG</sequence>
<dbReference type="KEGG" id="nja:NSJP_2581"/>
<dbReference type="STRING" id="1325564.NSJP_2581"/>
<reference evidence="2 3" key="1">
    <citation type="submission" date="2017-03" db="EMBL/GenBank/DDBJ databases">
        <authorList>
            <person name="Afonso C.L."/>
            <person name="Miller P.J."/>
            <person name="Scott M.A."/>
            <person name="Spackman E."/>
            <person name="Goraichik I."/>
            <person name="Dimitrov K.M."/>
            <person name="Suarez D.L."/>
            <person name="Swayne D.E."/>
        </authorList>
    </citation>
    <scope>NUCLEOTIDE SEQUENCE [LARGE SCALE GENOMIC DNA]</scope>
    <source>
        <strain evidence="2">Genome sequencing of Nitrospira japonica strain NJ11</strain>
    </source>
</reference>
<dbReference type="Proteomes" id="UP000192042">
    <property type="component" value="Chromosome I"/>
</dbReference>
<evidence type="ECO:0000256" key="1">
    <source>
        <dbReference type="SAM" id="MobiDB-lite"/>
    </source>
</evidence>
<feature type="compositionally biased region" description="Basic and acidic residues" evidence="1">
    <location>
        <begin position="33"/>
        <end position="43"/>
    </location>
</feature>
<evidence type="ECO:0000313" key="3">
    <source>
        <dbReference type="Proteomes" id="UP000192042"/>
    </source>
</evidence>
<dbReference type="AlphaFoldDB" id="A0A1W1I6T9"/>
<accession>A0A1W1I6T9</accession>
<protein>
    <submittedName>
        <fullName evidence="2">Uncharacterized protein</fullName>
    </submittedName>
</protein>
<dbReference type="EMBL" id="LT828648">
    <property type="protein sequence ID" value="SLM48748.1"/>
    <property type="molecule type" value="Genomic_DNA"/>
</dbReference>
<feature type="compositionally biased region" description="Basic and acidic residues" evidence="1">
    <location>
        <begin position="56"/>
        <end position="67"/>
    </location>
</feature>
<organism evidence="2 3">
    <name type="scientific">Nitrospira japonica</name>
    <dbReference type="NCBI Taxonomy" id="1325564"/>
    <lineage>
        <taxon>Bacteria</taxon>
        <taxon>Pseudomonadati</taxon>
        <taxon>Nitrospirota</taxon>
        <taxon>Nitrospiria</taxon>
        <taxon>Nitrospirales</taxon>
        <taxon>Nitrospiraceae</taxon>
        <taxon>Nitrospira</taxon>
    </lineage>
</organism>
<keyword evidence="3" id="KW-1185">Reference proteome</keyword>
<name>A0A1W1I6T9_9BACT</name>
<evidence type="ECO:0000313" key="2">
    <source>
        <dbReference type="EMBL" id="SLM48748.1"/>
    </source>
</evidence>
<proteinExistence type="predicted"/>
<gene>
    <name evidence="2" type="ORF">NSJP_2581</name>
</gene>